<gene>
    <name evidence="2" type="ORF">GCM10010502_05700</name>
</gene>
<keyword evidence="1" id="KW-1133">Transmembrane helix</keyword>
<name>A0A8H9LGV4_KITAU</name>
<sequence>MGDRIVFVILTLLLVPFILFFLCAWIFGTGPWGSGGPPPGPGHI</sequence>
<dbReference type="GeneID" id="97490518"/>
<organism evidence="2 3">
    <name type="scientific">Kitasatospora aureofaciens</name>
    <name type="common">Streptomyces aureofaciens</name>
    <dbReference type="NCBI Taxonomy" id="1894"/>
    <lineage>
        <taxon>Bacteria</taxon>
        <taxon>Bacillati</taxon>
        <taxon>Actinomycetota</taxon>
        <taxon>Actinomycetes</taxon>
        <taxon>Kitasatosporales</taxon>
        <taxon>Streptomycetaceae</taxon>
        <taxon>Kitasatospora</taxon>
    </lineage>
</organism>
<keyword evidence="1" id="KW-0812">Transmembrane</keyword>
<dbReference type="RefSeq" id="WP_267885508.1">
    <property type="nucleotide sequence ID" value="NZ_BMUB01000001.1"/>
</dbReference>
<feature type="transmembrane region" description="Helical" evidence="1">
    <location>
        <begin position="7"/>
        <end position="28"/>
    </location>
</feature>
<dbReference type="EMBL" id="BMUB01000001">
    <property type="protein sequence ID" value="GGU57935.1"/>
    <property type="molecule type" value="Genomic_DNA"/>
</dbReference>
<evidence type="ECO:0000256" key="1">
    <source>
        <dbReference type="SAM" id="Phobius"/>
    </source>
</evidence>
<evidence type="ECO:0000313" key="2">
    <source>
        <dbReference type="EMBL" id="GGU57935.1"/>
    </source>
</evidence>
<evidence type="ECO:0000313" key="3">
    <source>
        <dbReference type="Proteomes" id="UP000610124"/>
    </source>
</evidence>
<dbReference type="Proteomes" id="UP000610124">
    <property type="component" value="Unassembled WGS sequence"/>
</dbReference>
<protein>
    <submittedName>
        <fullName evidence="2">Uncharacterized protein</fullName>
    </submittedName>
</protein>
<dbReference type="AlphaFoldDB" id="A0A8H9LGV4"/>
<proteinExistence type="predicted"/>
<keyword evidence="1" id="KW-0472">Membrane</keyword>
<accession>A0A8H9LGV4</accession>
<comment type="caution">
    <text evidence="2">The sequence shown here is derived from an EMBL/GenBank/DDBJ whole genome shotgun (WGS) entry which is preliminary data.</text>
</comment>
<reference evidence="2 3" key="1">
    <citation type="journal article" date="2014" name="Int. J. Syst. Evol. Microbiol.">
        <title>Complete genome sequence of Corynebacterium casei LMG S-19264T (=DSM 44701T), isolated from a smear-ripened cheese.</title>
        <authorList>
            <consortium name="US DOE Joint Genome Institute (JGI-PGF)"/>
            <person name="Walter F."/>
            <person name="Albersmeier A."/>
            <person name="Kalinowski J."/>
            <person name="Ruckert C."/>
        </authorList>
    </citation>
    <scope>NUCLEOTIDE SEQUENCE [LARGE SCALE GENOMIC DNA]</scope>
    <source>
        <strain evidence="2 3">JCM 4434</strain>
    </source>
</reference>